<evidence type="ECO:0008006" key="3">
    <source>
        <dbReference type="Google" id="ProtNLM"/>
    </source>
</evidence>
<comment type="caution">
    <text evidence="1">The sequence shown here is derived from an EMBL/GenBank/DDBJ whole genome shotgun (WGS) entry which is preliminary data.</text>
</comment>
<gene>
    <name evidence="1" type="ORF">COX74_02560</name>
</gene>
<dbReference type="AlphaFoldDB" id="A0A2M7VI07"/>
<protein>
    <recommendedName>
        <fullName evidence="3">PIN domain-containing protein</fullName>
    </recommendedName>
</protein>
<organism evidence="1 2">
    <name type="scientific">bacterium (Candidatus Gribaldobacteria) CG_4_10_14_0_2_um_filter_41_16</name>
    <dbReference type="NCBI Taxonomy" id="2014265"/>
    <lineage>
        <taxon>Bacteria</taxon>
        <taxon>Candidatus Gribaldobacteria</taxon>
    </lineage>
</organism>
<dbReference type="EMBL" id="PFPR01000062">
    <property type="protein sequence ID" value="PJA01474.1"/>
    <property type="molecule type" value="Genomic_DNA"/>
</dbReference>
<reference evidence="2" key="1">
    <citation type="submission" date="2017-09" db="EMBL/GenBank/DDBJ databases">
        <title>Depth-based differentiation of microbial function through sediment-hosted aquifers and enrichment of novel symbionts in the deep terrestrial subsurface.</title>
        <authorList>
            <person name="Probst A.J."/>
            <person name="Ladd B."/>
            <person name="Jarett J.K."/>
            <person name="Geller-Mcgrath D.E."/>
            <person name="Sieber C.M.K."/>
            <person name="Emerson J.B."/>
            <person name="Anantharaman K."/>
            <person name="Thomas B.C."/>
            <person name="Malmstrom R."/>
            <person name="Stieglmeier M."/>
            <person name="Klingl A."/>
            <person name="Woyke T."/>
            <person name="Ryan C.M."/>
            <person name="Banfield J.F."/>
        </authorList>
    </citation>
    <scope>NUCLEOTIDE SEQUENCE [LARGE SCALE GENOMIC DNA]</scope>
</reference>
<evidence type="ECO:0000313" key="2">
    <source>
        <dbReference type="Proteomes" id="UP000229364"/>
    </source>
</evidence>
<accession>A0A2M7VI07</accession>
<evidence type="ECO:0000313" key="1">
    <source>
        <dbReference type="EMBL" id="PJA01474.1"/>
    </source>
</evidence>
<sequence>MRFRPSRLAPEPTEKFIQKAALLIDAKDVPVLACAMQNKMDFLLTLDKEHFYNHRIKSAKLSFEILSPGDFIKKHF</sequence>
<name>A0A2M7VI07_9BACT</name>
<proteinExistence type="predicted"/>
<dbReference type="Proteomes" id="UP000229364">
    <property type="component" value="Unassembled WGS sequence"/>
</dbReference>